<proteinExistence type="predicted"/>
<reference evidence="1" key="1">
    <citation type="journal article" date="2023" name="IScience">
        <title>Live-bearing cockroach genome reveals convergent evolutionary mechanisms linked to viviparity in insects and beyond.</title>
        <authorList>
            <person name="Fouks B."/>
            <person name="Harrison M.C."/>
            <person name="Mikhailova A.A."/>
            <person name="Marchal E."/>
            <person name="English S."/>
            <person name="Carruthers M."/>
            <person name="Jennings E.C."/>
            <person name="Chiamaka E.L."/>
            <person name="Frigard R.A."/>
            <person name="Pippel M."/>
            <person name="Attardo G.M."/>
            <person name="Benoit J.B."/>
            <person name="Bornberg-Bauer E."/>
            <person name="Tobe S.S."/>
        </authorList>
    </citation>
    <scope>NUCLEOTIDE SEQUENCE</scope>
    <source>
        <strain evidence="1">Stay&amp;Tobe</strain>
    </source>
</reference>
<feature type="non-terminal residue" evidence="1">
    <location>
        <position position="1"/>
    </location>
</feature>
<dbReference type="AlphaFoldDB" id="A0AAD7ZKB5"/>
<feature type="non-terminal residue" evidence="1">
    <location>
        <position position="71"/>
    </location>
</feature>
<protein>
    <submittedName>
        <fullName evidence="1">Uncharacterized protein</fullName>
    </submittedName>
</protein>
<gene>
    <name evidence="1" type="ORF">L9F63_003404</name>
</gene>
<reference evidence="1" key="2">
    <citation type="submission" date="2023-05" db="EMBL/GenBank/DDBJ databases">
        <authorList>
            <person name="Fouks B."/>
        </authorList>
    </citation>
    <scope>NUCLEOTIDE SEQUENCE</scope>
    <source>
        <strain evidence="1">Stay&amp;Tobe</strain>
        <tissue evidence="1">Testes</tissue>
    </source>
</reference>
<sequence length="71" mass="7979">MKSGLSPVDYHLDVVEAPIRGERKLRIVRNVGDVCQKVDFDQEVCNEMEGPMSTPLMRCGYSTLGLILVLR</sequence>
<dbReference type="Proteomes" id="UP001233999">
    <property type="component" value="Unassembled WGS sequence"/>
</dbReference>
<accession>A0AAD7ZKB5</accession>
<evidence type="ECO:0000313" key="2">
    <source>
        <dbReference type="Proteomes" id="UP001233999"/>
    </source>
</evidence>
<keyword evidence="2" id="KW-1185">Reference proteome</keyword>
<dbReference type="EMBL" id="JASPKZ010007815">
    <property type="protein sequence ID" value="KAJ9582275.1"/>
    <property type="molecule type" value="Genomic_DNA"/>
</dbReference>
<evidence type="ECO:0000313" key="1">
    <source>
        <dbReference type="EMBL" id="KAJ9582275.1"/>
    </source>
</evidence>
<comment type="caution">
    <text evidence="1">The sequence shown here is derived from an EMBL/GenBank/DDBJ whole genome shotgun (WGS) entry which is preliminary data.</text>
</comment>
<organism evidence="1 2">
    <name type="scientific">Diploptera punctata</name>
    <name type="common">Pacific beetle cockroach</name>
    <dbReference type="NCBI Taxonomy" id="6984"/>
    <lineage>
        <taxon>Eukaryota</taxon>
        <taxon>Metazoa</taxon>
        <taxon>Ecdysozoa</taxon>
        <taxon>Arthropoda</taxon>
        <taxon>Hexapoda</taxon>
        <taxon>Insecta</taxon>
        <taxon>Pterygota</taxon>
        <taxon>Neoptera</taxon>
        <taxon>Polyneoptera</taxon>
        <taxon>Dictyoptera</taxon>
        <taxon>Blattodea</taxon>
        <taxon>Blaberoidea</taxon>
        <taxon>Blaberidae</taxon>
        <taxon>Diplopterinae</taxon>
        <taxon>Diploptera</taxon>
    </lineage>
</organism>
<name>A0AAD7ZKB5_DIPPU</name>